<dbReference type="SUPFAM" id="SSF141371">
    <property type="entry name" value="PilZ domain-like"/>
    <property type="match status" value="1"/>
</dbReference>
<keyword evidence="3" id="KW-1185">Reference proteome</keyword>
<dbReference type="AlphaFoldDB" id="A0A2K8L9D4"/>
<dbReference type="KEGG" id="mfn:Ga0123462_1633"/>
<name>A0A2K8L9D4_9PROT</name>
<reference evidence="2 3" key="1">
    <citation type="submission" date="2016-12" db="EMBL/GenBank/DDBJ databases">
        <title>Isolation and genomic insights into novel planktonic Zetaproteobacteria from stratified waters of the Chesapeake Bay.</title>
        <authorList>
            <person name="McAllister S.M."/>
            <person name="Kato S."/>
            <person name="Chan C.S."/>
            <person name="Chiu B.K."/>
            <person name="Field E.K."/>
        </authorList>
    </citation>
    <scope>NUCLEOTIDE SEQUENCE [LARGE SCALE GENOMIC DNA]</scope>
    <source>
        <strain evidence="2 3">CP-8</strain>
    </source>
</reference>
<dbReference type="EMBL" id="CP018800">
    <property type="protein sequence ID" value="ATX82491.1"/>
    <property type="molecule type" value="Genomic_DNA"/>
</dbReference>
<dbReference type="Proteomes" id="UP000231637">
    <property type="component" value="Chromosome"/>
</dbReference>
<dbReference type="Pfam" id="PF07238">
    <property type="entry name" value="PilZ"/>
    <property type="match status" value="1"/>
</dbReference>
<dbReference type="RefSeq" id="WP_198507323.1">
    <property type="nucleotide sequence ID" value="NZ_CP018800.1"/>
</dbReference>
<dbReference type="Gene3D" id="2.40.10.220">
    <property type="entry name" value="predicted glycosyltransferase like domains"/>
    <property type="match status" value="1"/>
</dbReference>
<proteinExistence type="predicted"/>
<accession>A0A2K8L9D4</accession>
<protein>
    <submittedName>
        <fullName evidence="2">PilZ domain-containing protein</fullName>
    </submittedName>
</protein>
<organism evidence="2 3">
    <name type="scientific">Mariprofundus ferrinatatus</name>
    <dbReference type="NCBI Taxonomy" id="1921087"/>
    <lineage>
        <taxon>Bacteria</taxon>
        <taxon>Pseudomonadati</taxon>
        <taxon>Pseudomonadota</taxon>
        <taxon>Candidatius Mariprofundia</taxon>
        <taxon>Mariprofundales</taxon>
        <taxon>Mariprofundaceae</taxon>
        <taxon>Mariprofundus</taxon>
    </lineage>
</organism>
<gene>
    <name evidence="2" type="ORF">Ga0123462_1633</name>
</gene>
<dbReference type="InterPro" id="IPR009875">
    <property type="entry name" value="PilZ_domain"/>
</dbReference>
<feature type="domain" description="PilZ" evidence="1">
    <location>
        <begin position="9"/>
        <end position="103"/>
    </location>
</feature>
<dbReference type="GO" id="GO:0035438">
    <property type="term" value="F:cyclic-di-GMP binding"/>
    <property type="evidence" value="ECO:0007669"/>
    <property type="project" value="InterPro"/>
</dbReference>
<sequence>MSDSEHDMERREYYRHPVDVPIQIFPQKEPPEQVSVHEMSEGGLSFQTNVFLEKGAVLKIRIPYIKPKFEALCVVRWRHVSTGGGLFEIGVRFLSEETSFRARMVEQVCSIREYQQQQTIRNRKLTFEEAASEWIDKFADHFGKS</sequence>
<evidence type="ECO:0000313" key="3">
    <source>
        <dbReference type="Proteomes" id="UP000231637"/>
    </source>
</evidence>
<evidence type="ECO:0000313" key="2">
    <source>
        <dbReference type="EMBL" id="ATX82491.1"/>
    </source>
</evidence>
<evidence type="ECO:0000259" key="1">
    <source>
        <dbReference type="Pfam" id="PF07238"/>
    </source>
</evidence>